<dbReference type="EMBL" id="OBEH01000003">
    <property type="protein sequence ID" value="SNZ00606.1"/>
    <property type="molecule type" value="Genomic_DNA"/>
</dbReference>
<protein>
    <recommendedName>
        <fullName evidence="3">Lipoprotein</fullName>
    </recommendedName>
</protein>
<organism evidence="1 2">
    <name type="scientific">Flagellimonas pacifica</name>
    <dbReference type="NCBI Taxonomy" id="1247520"/>
    <lineage>
        <taxon>Bacteria</taxon>
        <taxon>Pseudomonadati</taxon>
        <taxon>Bacteroidota</taxon>
        <taxon>Flavobacteriia</taxon>
        <taxon>Flavobacteriales</taxon>
        <taxon>Flavobacteriaceae</taxon>
        <taxon>Flagellimonas</taxon>
    </lineage>
</organism>
<evidence type="ECO:0000313" key="1">
    <source>
        <dbReference type="EMBL" id="SNZ00606.1"/>
    </source>
</evidence>
<dbReference type="PROSITE" id="PS51257">
    <property type="entry name" value="PROKAR_LIPOPROTEIN"/>
    <property type="match status" value="1"/>
</dbReference>
<keyword evidence="2" id="KW-1185">Reference proteome</keyword>
<proteinExistence type="predicted"/>
<sequence>MKKYFFSKLRLSVLVLPLFFSSCQKEEQIDLSDNSYKSNLYNKDYIKEASLKEQLEYKIYHLSSLMQGVVKSGIDYNSMFYGKAKKDETGQLLLFRDIIQSNSVDNKNRIVSDSISFSLDAFEGLSEVLMNPTLEKLKDGDESNPIFLMSSYDETLEEQVVIGFEFDENGEIKMLDGYIQEEDIFSSASKDDHTQVFKIGVDDDCNCPGGGSSEGGTSENSSEWVKMEYIKIKDKKESWLEKADIKFEVATSGPGALRPGEYTTHCGQSIPSTCYYNGSFLAHCKNSEVNEKRKIDRDLGILQATGSTTCRV</sequence>
<reference evidence="2" key="1">
    <citation type="submission" date="2017-09" db="EMBL/GenBank/DDBJ databases">
        <authorList>
            <person name="Varghese N."/>
            <person name="Submissions S."/>
        </authorList>
    </citation>
    <scope>NUCLEOTIDE SEQUENCE [LARGE SCALE GENOMIC DNA]</scope>
    <source>
        <strain evidence="2">DSM 25885</strain>
    </source>
</reference>
<dbReference type="AlphaFoldDB" id="A0A285MXS9"/>
<accession>A0A285MXS9</accession>
<evidence type="ECO:0008006" key="3">
    <source>
        <dbReference type="Google" id="ProtNLM"/>
    </source>
</evidence>
<name>A0A285MXS9_9FLAO</name>
<dbReference type="Proteomes" id="UP000219048">
    <property type="component" value="Unassembled WGS sequence"/>
</dbReference>
<evidence type="ECO:0000313" key="2">
    <source>
        <dbReference type="Proteomes" id="UP000219048"/>
    </source>
</evidence>
<dbReference type="OrthoDB" id="1449550at2"/>
<dbReference type="RefSeq" id="WP_097046049.1">
    <property type="nucleotide sequence ID" value="NZ_OBEH01000003.1"/>
</dbReference>
<gene>
    <name evidence="1" type="ORF">SAMN06265377_2431</name>
</gene>